<dbReference type="Proteomes" id="UP000433876">
    <property type="component" value="Unassembled WGS sequence"/>
</dbReference>
<evidence type="ECO:0000256" key="1">
    <source>
        <dbReference type="SAM" id="MobiDB-lite"/>
    </source>
</evidence>
<proteinExistence type="predicted"/>
<feature type="region of interest" description="Disordered" evidence="1">
    <location>
        <begin position="14"/>
        <end position="52"/>
    </location>
</feature>
<reference evidence="2 3" key="1">
    <citation type="submission" date="2017-07" db="EMBL/GenBank/DDBJ databases">
        <title>Genome sequence of the Sordaria macrospora wild type strain R19027.</title>
        <authorList>
            <person name="Nowrousian M."/>
            <person name="Teichert I."/>
            <person name="Kueck U."/>
        </authorList>
    </citation>
    <scope>NUCLEOTIDE SEQUENCE [LARGE SCALE GENOMIC DNA]</scope>
    <source>
        <strain evidence="2 3">R19027</strain>
        <tissue evidence="2">Mycelium</tissue>
    </source>
</reference>
<evidence type="ECO:0000313" key="2">
    <source>
        <dbReference type="EMBL" id="KAA8629751.1"/>
    </source>
</evidence>
<dbReference type="AlphaFoldDB" id="A0A8S8ZM31"/>
<accession>A0A8S8ZM31</accession>
<organism evidence="2 3">
    <name type="scientific">Sordaria macrospora</name>
    <dbReference type="NCBI Taxonomy" id="5147"/>
    <lineage>
        <taxon>Eukaryota</taxon>
        <taxon>Fungi</taxon>
        <taxon>Dikarya</taxon>
        <taxon>Ascomycota</taxon>
        <taxon>Pezizomycotina</taxon>
        <taxon>Sordariomycetes</taxon>
        <taxon>Sordariomycetidae</taxon>
        <taxon>Sordariales</taxon>
        <taxon>Sordariaceae</taxon>
        <taxon>Sordaria</taxon>
    </lineage>
</organism>
<comment type="caution">
    <text evidence="2">The sequence shown here is derived from an EMBL/GenBank/DDBJ whole genome shotgun (WGS) entry which is preliminary data.</text>
</comment>
<dbReference type="EMBL" id="NMPR01000125">
    <property type="protein sequence ID" value="KAA8629751.1"/>
    <property type="molecule type" value="Genomic_DNA"/>
</dbReference>
<sequence length="158" mass="18613">MVRDLKVEAEELVGDSREKKGGVDGRDVGWRKGEDAERGRERGREEQRDLEGRKRKIPRYFSWRLKMTNLCDYETTTLNRGQRTRKYFRPEAEDILKDWMLQKEGAKRKGQGEEDGRCVRHQANNATQSNAIHSIFPKSHAYNQPISYPHTHQHICHH</sequence>
<protein>
    <submittedName>
        <fullName evidence="2">Uncharacterized protein</fullName>
    </submittedName>
</protein>
<name>A0A8S8ZM31_SORMA</name>
<evidence type="ECO:0000313" key="3">
    <source>
        <dbReference type="Proteomes" id="UP000433876"/>
    </source>
</evidence>
<gene>
    <name evidence="2" type="ORF">SMACR_02483</name>
</gene>